<dbReference type="EMBL" id="JAPMXC010000001">
    <property type="protein sequence ID" value="MCY0387259.1"/>
    <property type="molecule type" value="Genomic_DNA"/>
</dbReference>
<reference evidence="1" key="1">
    <citation type="submission" date="2022-11" db="EMBL/GenBank/DDBJ databases">
        <title>Robbsia betulipollinis sp. nov., isolated from pollen of birch (Betula pendula).</title>
        <authorList>
            <person name="Shi H."/>
            <person name="Ambika Manirajan B."/>
            <person name="Ratering S."/>
            <person name="Geissler-Plaum R."/>
            <person name="Schnell S."/>
        </authorList>
    </citation>
    <scope>NUCLEOTIDE SEQUENCE</scope>
    <source>
        <strain evidence="1">Bb-Pol-6</strain>
    </source>
</reference>
<proteinExistence type="predicted"/>
<evidence type="ECO:0000313" key="1">
    <source>
        <dbReference type="EMBL" id="MCY0387259.1"/>
    </source>
</evidence>
<organism evidence="1 2">
    <name type="scientific">Robbsia betulipollinis</name>
    <dbReference type="NCBI Taxonomy" id="2981849"/>
    <lineage>
        <taxon>Bacteria</taxon>
        <taxon>Pseudomonadati</taxon>
        <taxon>Pseudomonadota</taxon>
        <taxon>Betaproteobacteria</taxon>
        <taxon>Burkholderiales</taxon>
        <taxon>Burkholderiaceae</taxon>
        <taxon>Robbsia</taxon>
    </lineage>
</organism>
<protein>
    <submittedName>
        <fullName evidence="1">Type III secretion system chaperone</fullName>
    </submittedName>
</protein>
<dbReference type="RefSeq" id="WP_267847013.1">
    <property type="nucleotide sequence ID" value="NZ_JAPMXC010000001.1"/>
</dbReference>
<comment type="caution">
    <text evidence="1">The sequence shown here is derived from an EMBL/GenBank/DDBJ whole genome shotgun (WGS) entry which is preliminary data.</text>
</comment>
<evidence type="ECO:0000313" key="2">
    <source>
        <dbReference type="Proteomes" id="UP001082899"/>
    </source>
</evidence>
<dbReference type="CDD" id="cd16364">
    <property type="entry name" value="T3SC_I-like"/>
    <property type="match status" value="1"/>
</dbReference>
<dbReference type="SUPFAM" id="SSF69635">
    <property type="entry name" value="Type III secretory system chaperone-like"/>
    <property type="match status" value="1"/>
</dbReference>
<accession>A0ABT3ZL52</accession>
<name>A0ABT3ZL52_9BURK</name>
<keyword evidence="2" id="KW-1185">Reference proteome</keyword>
<gene>
    <name evidence="1" type="ORF">OVY01_08430</name>
</gene>
<sequence length="160" mass="17262">MNYTELIGALSLEMRLDLTGTARPEHDDDRDRTYTIRFDAAVDVMVQFASDAPEAREPAPRGGTEAAARDVVHLHAVLAPAVGGAAARARVFAALMQIHLFGVATDGAYFGFDAERDRVTLSKAQPLCGIDTEQALRSVASFVDQCFRWNAALPLLAASE</sequence>
<dbReference type="Proteomes" id="UP001082899">
    <property type="component" value="Unassembled WGS sequence"/>
</dbReference>
<dbReference type="Gene3D" id="3.30.1460.10">
    <property type="match status" value="1"/>
</dbReference>